<dbReference type="Pfam" id="PF07690">
    <property type="entry name" value="MFS_1"/>
    <property type="match status" value="1"/>
</dbReference>
<dbReference type="PRINTS" id="PR01035">
    <property type="entry name" value="TCRTETA"/>
</dbReference>
<dbReference type="InterPro" id="IPR020846">
    <property type="entry name" value="MFS_dom"/>
</dbReference>
<dbReference type="CDD" id="cd17388">
    <property type="entry name" value="MFS_TetA"/>
    <property type="match status" value="1"/>
</dbReference>
<feature type="transmembrane region" description="Helical" evidence="8">
    <location>
        <begin position="165"/>
        <end position="185"/>
    </location>
</feature>
<dbReference type="EMBL" id="VLLE01000005">
    <property type="protein sequence ID" value="TWI80250.1"/>
    <property type="molecule type" value="Genomic_DNA"/>
</dbReference>
<feature type="transmembrane region" description="Helical" evidence="8">
    <location>
        <begin position="284"/>
        <end position="302"/>
    </location>
</feature>
<evidence type="ECO:0000256" key="4">
    <source>
        <dbReference type="ARBA" id="ARBA00022448"/>
    </source>
</evidence>
<feature type="transmembrane region" description="Helical" evidence="8">
    <location>
        <begin position="214"/>
        <end position="233"/>
    </location>
</feature>
<feature type="transmembrane region" description="Helical" evidence="8">
    <location>
        <begin position="379"/>
        <end position="399"/>
    </location>
</feature>
<gene>
    <name evidence="10" type="ORF">IQ13_2922</name>
</gene>
<dbReference type="PANTHER" id="PTHR23504">
    <property type="entry name" value="MAJOR FACILITATOR SUPERFAMILY DOMAIN-CONTAINING PROTEIN 10"/>
    <property type="match status" value="1"/>
</dbReference>
<feature type="transmembrane region" description="Helical" evidence="8">
    <location>
        <begin position="308"/>
        <end position="333"/>
    </location>
</feature>
<protein>
    <submittedName>
        <fullName evidence="10">DHA1 family tetracycline resistance protein-like MFS transporter</fullName>
    </submittedName>
</protein>
<evidence type="ECO:0000256" key="7">
    <source>
        <dbReference type="ARBA" id="ARBA00023136"/>
    </source>
</evidence>
<feature type="transmembrane region" description="Helical" evidence="8">
    <location>
        <begin position="104"/>
        <end position="125"/>
    </location>
</feature>
<evidence type="ECO:0000256" key="1">
    <source>
        <dbReference type="ARBA" id="ARBA00003279"/>
    </source>
</evidence>
<evidence type="ECO:0000313" key="11">
    <source>
        <dbReference type="Proteomes" id="UP000316167"/>
    </source>
</evidence>
<dbReference type="InterPro" id="IPR036259">
    <property type="entry name" value="MFS_trans_sf"/>
</dbReference>
<dbReference type="Proteomes" id="UP000316167">
    <property type="component" value="Unassembled WGS sequence"/>
</dbReference>
<organism evidence="10 11">
    <name type="scientific">Lacibacter cauensis</name>
    <dbReference type="NCBI Taxonomy" id="510947"/>
    <lineage>
        <taxon>Bacteria</taxon>
        <taxon>Pseudomonadati</taxon>
        <taxon>Bacteroidota</taxon>
        <taxon>Chitinophagia</taxon>
        <taxon>Chitinophagales</taxon>
        <taxon>Chitinophagaceae</taxon>
        <taxon>Lacibacter</taxon>
    </lineage>
</organism>
<reference evidence="10 11" key="1">
    <citation type="journal article" date="2015" name="Stand. Genomic Sci.">
        <title>Genomic Encyclopedia of Bacterial and Archaeal Type Strains, Phase III: the genomes of soil and plant-associated and newly described type strains.</title>
        <authorList>
            <person name="Whitman W.B."/>
            <person name="Woyke T."/>
            <person name="Klenk H.P."/>
            <person name="Zhou Y."/>
            <person name="Lilburn T.G."/>
            <person name="Beck B.J."/>
            <person name="De Vos P."/>
            <person name="Vandamme P."/>
            <person name="Eisen J.A."/>
            <person name="Garrity G."/>
            <person name="Hugenholtz P."/>
            <person name="Kyrpides N.C."/>
        </authorList>
    </citation>
    <scope>NUCLEOTIDE SEQUENCE [LARGE SCALE GENOMIC DNA]</scope>
    <source>
        <strain evidence="10 11">CGMCC 1.7271</strain>
    </source>
</reference>
<evidence type="ECO:0000256" key="8">
    <source>
        <dbReference type="SAM" id="Phobius"/>
    </source>
</evidence>
<dbReference type="Gene3D" id="1.20.1250.20">
    <property type="entry name" value="MFS general substrate transporter like domains"/>
    <property type="match status" value="1"/>
</dbReference>
<feature type="transmembrane region" description="Helical" evidence="8">
    <location>
        <begin position="7"/>
        <end position="28"/>
    </location>
</feature>
<keyword evidence="7 8" id="KW-0472">Membrane</keyword>
<dbReference type="PROSITE" id="PS00216">
    <property type="entry name" value="SUGAR_TRANSPORT_1"/>
    <property type="match status" value="1"/>
</dbReference>
<feature type="transmembrane region" description="Helical" evidence="8">
    <location>
        <begin position="137"/>
        <end position="159"/>
    </location>
</feature>
<evidence type="ECO:0000259" key="9">
    <source>
        <dbReference type="PROSITE" id="PS50850"/>
    </source>
</evidence>
<dbReference type="AlphaFoldDB" id="A0A562SHL3"/>
<dbReference type="GO" id="GO:0016020">
    <property type="term" value="C:membrane"/>
    <property type="evidence" value="ECO:0007669"/>
    <property type="project" value="UniProtKB-SubCell"/>
</dbReference>
<evidence type="ECO:0000256" key="3">
    <source>
        <dbReference type="ARBA" id="ARBA00007520"/>
    </source>
</evidence>
<comment type="caution">
    <text evidence="10">The sequence shown here is derived from an EMBL/GenBank/DDBJ whole genome shotgun (WGS) entry which is preliminary data.</text>
</comment>
<dbReference type="OrthoDB" id="9793283at2"/>
<feature type="transmembrane region" description="Helical" evidence="8">
    <location>
        <begin position="48"/>
        <end position="67"/>
    </location>
</feature>
<dbReference type="InterPro" id="IPR011701">
    <property type="entry name" value="MFS"/>
</dbReference>
<dbReference type="SUPFAM" id="SSF103473">
    <property type="entry name" value="MFS general substrate transporter"/>
    <property type="match status" value="1"/>
</dbReference>
<feature type="domain" description="Major facilitator superfamily (MFS) profile" evidence="9">
    <location>
        <begin position="8"/>
        <end position="403"/>
    </location>
</feature>
<keyword evidence="4" id="KW-0813">Transport</keyword>
<evidence type="ECO:0000256" key="5">
    <source>
        <dbReference type="ARBA" id="ARBA00022692"/>
    </source>
</evidence>
<feature type="transmembrane region" description="Helical" evidence="8">
    <location>
        <begin position="345"/>
        <end position="367"/>
    </location>
</feature>
<name>A0A562SHL3_9BACT</name>
<keyword evidence="6 8" id="KW-1133">Transmembrane helix</keyword>
<comment type="subcellular location">
    <subcellularLocation>
        <location evidence="2">Membrane</location>
        <topology evidence="2">Multi-pass membrane protein</topology>
    </subcellularLocation>
</comment>
<proteinExistence type="inferred from homology"/>
<keyword evidence="5 8" id="KW-0812">Transmembrane</keyword>
<comment type="function">
    <text evidence="1">Resistance to tetracycline by an active tetracycline efflux. This is an energy-dependent process that decreases the accumulation of the antibiotic in whole cells. This protein functions as a metal-tetracycline/H(+) antiporter.</text>
</comment>
<evidence type="ECO:0000256" key="6">
    <source>
        <dbReference type="ARBA" id="ARBA00022989"/>
    </source>
</evidence>
<comment type="similarity">
    <text evidence="3">Belongs to the major facilitator superfamily. TCR/Tet family.</text>
</comment>
<dbReference type="GO" id="GO:0022857">
    <property type="term" value="F:transmembrane transporter activity"/>
    <property type="evidence" value="ECO:0007669"/>
    <property type="project" value="InterPro"/>
</dbReference>
<dbReference type="RefSeq" id="WP_144887090.1">
    <property type="nucleotide sequence ID" value="NZ_VLLE01000005.1"/>
</dbReference>
<evidence type="ECO:0000256" key="2">
    <source>
        <dbReference type="ARBA" id="ARBA00004141"/>
    </source>
</evidence>
<accession>A0A562SHL3</accession>
<dbReference type="PANTHER" id="PTHR23504:SF15">
    <property type="entry name" value="MAJOR FACILITATOR SUPERFAMILY (MFS) PROFILE DOMAIN-CONTAINING PROTEIN"/>
    <property type="match status" value="1"/>
</dbReference>
<feature type="transmembrane region" description="Helical" evidence="8">
    <location>
        <begin position="253"/>
        <end position="272"/>
    </location>
</feature>
<dbReference type="InterPro" id="IPR001958">
    <property type="entry name" value="Tet-R_TetA/multi-R_MdtG-like"/>
</dbReference>
<dbReference type="InterPro" id="IPR005829">
    <property type="entry name" value="Sugar_transporter_CS"/>
</dbReference>
<dbReference type="PROSITE" id="PS50850">
    <property type="entry name" value="MFS"/>
    <property type="match status" value="1"/>
</dbReference>
<keyword evidence="11" id="KW-1185">Reference proteome</keyword>
<evidence type="ECO:0000313" key="10">
    <source>
        <dbReference type="EMBL" id="TWI80250.1"/>
    </source>
</evidence>
<feature type="transmembrane region" description="Helical" evidence="8">
    <location>
        <begin position="79"/>
        <end position="98"/>
    </location>
</feature>
<sequence length="407" mass="43507">MASNRNAAIGFIFITMLIDVIGFGIIIPVMPSLIEELGHATVSQASKIGGWLLFAFAITQFICSPLMGNLSDRFGRRPVILASLFGFAVDYLFLAFAPTLGWLFVGRIVAGITGASFTAASAYIADISTPEDRAKNFGMIGAAFGLGFVIGPAVGGLLGGFGARVPFMVAAGLCLLNFLYGLFVLPESLKPENRRKFEWVRIIPGVSLYKLKRYPSIGGLVLALLLVYLGSHAVHSNWSFFTIERFKWDSKMIGISLAVVGLLVGAVQAGLTRVINPRIGNEKSIYIGLALYAFGMFLFALATQSWMMFAFLVPYCLGGICGPALQSVMTGLVPANQQGELQGSLSALMSFSSILGPVMMTNTFAAFTGPKAPVYFPGAPFVLGSVFMLASAAVAFYSLHHKKALRA</sequence>